<evidence type="ECO:0000313" key="2">
    <source>
        <dbReference type="EMBL" id="GIY69955.1"/>
    </source>
</evidence>
<dbReference type="EMBL" id="BPLR01014612">
    <property type="protein sequence ID" value="GIY69955.1"/>
    <property type="molecule type" value="Genomic_DNA"/>
</dbReference>
<reference evidence="2 3" key="1">
    <citation type="submission" date="2021-06" db="EMBL/GenBank/DDBJ databases">
        <title>Caerostris extrusa draft genome.</title>
        <authorList>
            <person name="Kono N."/>
            <person name="Arakawa K."/>
        </authorList>
    </citation>
    <scope>NUCLEOTIDE SEQUENCE [LARGE SCALE GENOMIC DNA]</scope>
</reference>
<accession>A0AAV4VI29</accession>
<proteinExistence type="predicted"/>
<dbReference type="AlphaFoldDB" id="A0AAV4VI29"/>
<protein>
    <submittedName>
        <fullName evidence="2">Uncharacterized protein</fullName>
    </submittedName>
</protein>
<comment type="caution">
    <text evidence="2">The sequence shown here is derived from an EMBL/GenBank/DDBJ whole genome shotgun (WGS) entry which is preliminary data.</text>
</comment>
<keyword evidence="3" id="KW-1185">Reference proteome</keyword>
<name>A0AAV4VI29_CAEEX</name>
<evidence type="ECO:0000313" key="3">
    <source>
        <dbReference type="Proteomes" id="UP001054945"/>
    </source>
</evidence>
<sequence length="82" mass="9665">MFSKDETSRHDEATAEDHTTAETRYNDDYSIDYDPKRWHPHWRTFSSSSGNQSSKNDALYSSEKIGRNLKRKNTLTNNRRNP</sequence>
<feature type="region of interest" description="Disordered" evidence="1">
    <location>
        <begin position="1"/>
        <end position="82"/>
    </location>
</feature>
<evidence type="ECO:0000256" key="1">
    <source>
        <dbReference type="SAM" id="MobiDB-lite"/>
    </source>
</evidence>
<organism evidence="2 3">
    <name type="scientific">Caerostris extrusa</name>
    <name type="common">Bark spider</name>
    <name type="synonym">Caerostris bankana</name>
    <dbReference type="NCBI Taxonomy" id="172846"/>
    <lineage>
        <taxon>Eukaryota</taxon>
        <taxon>Metazoa</taxon>
        <taxon>Ecdysozoa</taxon>
        <taxon>Arthropoda</taxon>
        <taxon>Chelicerata</taxon>
        <taxon>Arachnida</taxon>
        <taxon>Araneae</taxon>
        <taxon>Araneomorphae</taxon>
        <taxon>Entelegynae</taxon>
        <taxon>Araneoidea</taxon>
        <taxon>Araneidae</taxon>
        <taxon>Caerostris</taxon>
    </lineage>
</organism>
<gene>
    <name evidence="2" type="ORF">CEXT_496311</name>
</gene>
<dbReference type="Proteomes" id="UP001054945">
    <property type="component" value="Unassembled WGS sequence"/>
</dbReference>
<feature type="compositionally biased region" description="Basic and acidic residues" evidence="1">
    <location>
        <begin position="1"/>
        <end position="37"/>
    </location>
</feature>